<reference evidence="2" key="2">
    <citation type="submission" date="2020-09" db="EMBL/GenBank/DDBJ databases">
        <authorList>
            <person name="Sun Q."/>
            <person name="Zhou Y."/>
        </authorList>
    </citation>
    <scope>NUCLEOTIDE SEQUENCE</scope>
    <source>
        <strain evidence="2">CGMCC 1.15290</strain>
    </source>
</reference>
<dbReference type="Proteomes" id="UP000627292">
    <property type="component" value="Unassembled WGS sequence"/>
</dbReference>
<sequence length="183" mass="20641">MKNQRIIRAVSLVFVSFLFSCQLFGDSPDKVFQTIGLNANKINGSFSRDFKELRQHKAGGSMQVPAADNKTLRPATCVEYVNYVYAQKLDRDVERIGKLTVTDETKPIINAALDLFRYADEVYKNDYPALARMIDEGKTDVEIDAAVEKLDSTKGAALDQKYKTTMDLLLPYADKHGVKYKVM</sequence>
<dbReference type="RefSeq" id="WP_188954738.1">
    <property type="nucleotide sequence ID" value="NZ_BMIB01000003.1"/>
</dbReference>
<reference evidence="2" key="1">
    <citation type="journal article" date="2014" name="Int. J. Syst. Evol. Microbiol.">
        <title>Complete genome sequence of Corynebacterium casei LMG S-19264T (=DSM 44701T), isolated from a smear-ripened cheese.</title>
        <authorList>
            <consortium name="US DOE Joint Genome Institute (JGI-PGF)"/>
            <person name="Walter F."/>
            <person name="Albersmeier A."/>
            <person name="Kalinowski J."/>
            <person name="Ruckert C."/>
        </authorList>
    </citation>
    <scope>NUCLEOTIDE SEQUENCE</scope>
    <source>
        <strain evidence="2">CGMCC 1.15290</strain>
    </source>
</reference>
<comment type="caution">
    <text evidence="2">The sequence shown here is derived from an EMBL/GenBank/DDBJ whole genome shotgun (WGS) entry which is preliminary data.</text>
</comment>
<evidence type="ECO:0000256" key="1">
    <source>
        <dbReference type="SAM" id="SignalP"/>
    </source>
</evidence>
<proteinExistence type="predicted"/>
<name>A0A917MX68_9BACT</name>
<keyword evidence="1" id="KW-0732">Signal</keyword>
<evidence type="ECO:0000313" key="3">
    <source>
        <dbReference type="Proteomes" id="UP000627292"/>
    </source>
</evidence>
<dbReference type="AlphaFoldDB" id="A0A917MX68"/>
<organism evidence="2 3">
    <name type="scientific">Filimonas zeae</name>
    <dbReference type="NCBI Taxonomy" id="1737353"/>
    <lineage>
        <taxon>Bacteria</taxon>
        <taxon>Pseudomonadati</taxon>
        <taxon>Bacteroidota</taxon>
        <taxon>Chitinophagia</taxon>
        <taxon>Chitinophagales</taxon>
        <taxon>Chitinophagaceae</taxon>
        <taxon>Filimonas</taxon>
    </lineage>
</organism>
<accession>A0A917MX68</accession>
<keyword evidence="3" id="KW-1185">Reference proteome</keyword>
<dbReference type="PROSITE" id="PS51257">
    <property type="entry name" value="PROKAR_LIPOPROTEIN"/>
    <property type="match status" value="1"/>
</dbReference>
<gene>
    <name evidence="2" type="ORF">GCM10011379_35760</name>
</gene>
<protein>
    <submittedName>
        <fullName evidence="2">Uncharacterized protein</fullName>
    </submittedName>
</protein>
<feature type="signal peptide" evidence="1">
    <location>
        <begin position="1"/>
        <end position="25"/>
    </location>
</feature>
<evidence type="ECO:0000313" key="2">
    <source>
        <dbReference type="EMBL" id="GGH73819.1"/>
    </source>
</evidence>
<dbReference type="EMBL" id="BMIB01000003">
    <property type="protein sequence ID" value="GGH73819.1"/>
    <property type="molecule type" value="Genomic_DNA"/>
</dbReference>
<feature type="chain" id="PRO_5036788998" evidence="1">
    <location>
        <begin position="26"/>
        <end position="183"/>
    </location>
</feature>